<protein>
    <recommendedName>
        <fullName evidence="3">Transglycosylase SLT domain-containing protein</fullName>
    </recommendedName>
</protein>
<organism evidence="1 2">
    <name type="scientific">Candidatus Uhrbacteria bacterium RIFCSPHIGHO2_02_FULL_60_10</name>
    <dbReference type="NCBI Taxonomy" id="1802392"/>
    <lineage>
        <taxon>Bacteria</taxon>
        <taxon>Candidatus Uhriibacteriota</taxon>
    </lineage>
</organism>
<accession>A0A1F7U987</accession>
<dbReference type="Gene3D" id="1.10.530.10">
    <property type="match status" value="1"/>
</dbReference>
<dbReference type="AlphaFoldDB" id="A0A1F7U987"/>
<comment type="caution">
    <text evidence="1">The sequence shown here is derived from an EMBL/GenBank/DDBJ whole genome shotgun (WGS) entry which is preliminary data.</text>
</comment>
<dbReference type="SUPFAM" id="SSF53955">
    <property type="entry name" value="Lysozyme-like"/>
    <property type="match status" value="1"/>
</dbReference>
<reference evidence="1 2" key="1">
    <citation type="journal article" date="2016" name="Nat. Commun.">
        <title>Thousands of microbial genomes shed light on interconnected biogeochemical processes in an aquifer system.</title>
        <authorList>
            <person name="Anantharaman K."/>
            <person name="Brown C.T."/>
            <person name="Hug L.A."/>
            <person name="Sharon I."/>
            <person name="Castelle C.J."/>
            <person name="Probst A.J."/>
            <person name="Thomas B.C."/>
            <person name="Singh A."/>
            <person name="Wilkins M.J."/>
            <person name="Karaoz U."/>
            <person name="Brodie E.L."/>
            <person name="Williams K.H."/>
            <person name="Hubbard S.S."/>
            <person name="Banfield J.F."/>
        </authorList>
    </citation>
    <scope>NUCLEOTIDE SEQUENCE [LARGE SCALE GENOMIC DNA]</scope>
</reference>
<gene>
    <name evidence="1" type="ORF">A3C96_02465</name>
</gene>
<evidence type="ECO:0000313" key="1">
    <source>
        <dbReference type="EMBL" id="OGL74368.1"/>
    </source>
</evidence>
<proteinExistence type="predicted"/>
<name>A0A1F7U987_9BACT</name>
<dbReference type="InterPro" id="IPR023346">
    <property type="entry name" value="Lysozyme-like_dom_sf"/>
</dbReference>
<evidence type="ECO:0000313" key="2">
    <source>
        <dbReference type="Proteomes" id="UP000177088"/>
    </source>
</evidence>
<dbReference type="EMBL" id="MGEA01000028">
    <property type="protein sequence ID" value="OGL74368.1"/>
    <property type="molecule type" value="Genomic_DNA"/>
</dbReference>
<sequence length="394" mass="43056">MPPLILILATLAVGDGVPNDASGPSETPSPSDGEVFLARLRHARDLLADADIGTAKLGGAHAVLAVWHPDRPDDIRLVRLLDGRSRTSGFSVKLIIQNGVNSLYEVVEPAGYVVLASKTNVWDTRRRVCRTVKAKRSRRAIRHCDWIGRTKGVVYTPYSAALDRPELTAMGRLYLEQLVARAAERLEKAGVTSLADPDFTVPAMISPRVLLTLMVIEHITPDEFDIRGDKAMTDQVFALVGANGDGTFDYSFSRAGAGGLTQFIPSTYRLTRGRYSAAKLLADFTAGMRDHENAVMAQYCLADWSLAALSPAEYLRLSENDEDLGAFLAAAYNGGENGAVAALRRDRRRWEEPGRGLKRETVRYVREFRQVYRLLGTTETGQPAAPPAVPPPAP</sequence>
<evidence type="ECO:0008006" key="3">
    <source>
        <dbReference type="Google" id="ProtNLM"/>
    </source>
</evidence>
<dbReference type="Proteomes" id="UP000177088">
    <property type="component" value="Unassembled WGS sequence"/>
</dbReference>